<dbReference type="PANTHER" id="PTHR13822:SF10">
    <property type="entry name" value="ATP SYNTHASE EPSILON CHAIN, CHLOROPLASTIC"/>
    <property type="match status" value="1"/>
</dbReference>
<dbReference type="NCBIfam" id="TIGR01216">
    <property type="entry name" value="ATP_synt_epsi"/>
    <property type="match status" value="1"/>
</dbReference>
<dbReference type="CDD" id="cd12152">
    <property type="entry name" value="F1-ATPase_delta"/>
    <property type="match status" value="1"/>
</dbReference>
<keyword evidence="6 8" id="KW-0139">CF(1)</keyword>
<evidence type="ECO:0000256" key="4">
    <source>
        <dbReference type="ARBA" id="ARBA00023065"/>
    </source>
</evidence>
<dbReference type="SUPFAM" id="SSF51344">
    <property type="entry name" value="Epsilon subunit of F1F0-ATP synthase N-terminal domain"/>
    <property type="match status" value="1"/>
</dbReference>
<dbReference type="AlphaFoldDB" id="A0A1F7JAB5"/>
<evidence type="ECO:0000259" key="10">
    <source>
        <dbReference type="Pfam" id="PF02823"/>
    </source>
</evidence>
<keyword evidence="3 8" id="KW-0813">Transport</keyword>
<dbReference type="GO" id="GO:0005524">
    <property type="term" value="F:ATP binding"/>
    <property type="evidence" value="ECO:0007669"/>
    <property type="project" value="UniProtKB-UniRule"/>
</dbReference>
<sequence>MDTLKLKIITPKKVVKEEEVFSVTVPTSQGEITILPRHVNLFSLLVEGIVKVKKEKGEELLGIGGGYVQTDGEKIVVLVSRAYGQSEIDENLIKEAVEEAKNIIKTSKNEAEKNQALATLRRAVVDSKLLKRKKHKLV</sequence>
<proteinExistence type="inferred from homology"/>
<dbReference type="Pfam" id="PF02823">
    <property type="entry name" value="ATP-synt_DE_N"/>
    <property type="match status" value="1"/>
</dbReference>
<reference evidence="11 12" key="1">
    <citation type="journal article" date="2016" name="Nat. Commun.">
        <title>Thousands of microbial genomes shed light on interconnected biogeochemical processes in an aquifer system.</title>
        <authorList>
            <person name="Anantharaman K."/>
            <person name="Brown C.T."/>
            <person name="Hug L.A."/>
            <person name="Sharon I."/>
            <person name="Castelle C.J."/>
            <person name="Probst A.J."/>
            <person name="Thomas B.C."/>
            <person name="Singh A."/>
            <person name="Wilkins M.J."/>
            <person name="Karaoz U."/>
            <person name="Brodie E.L."/>
            <person name="Williams K.H."/>
            <person name="Hubbard S.S."/>
            <person name="Banfield J.F."/>
        </authorList>
    </citation>
    <scope>NUCLEOTIDE SEQUENCE [LARGE SCALE GENOMIC DNA]</scope>
</reference>
<dbReference type="GO" id="GO:0005886">
    <property type="term" value="C:plasma membrane"/>
    <property type="evidence" value="ECO:0007669"/>
    <property type="project" value="UniProtKB-SubCell"/>
</dbReference>
<dbReference type="Gene3D" id="2.60.15.10">
    <property type="entry name" value="F0F1 ATP synthase delta/epsilon subunit, N-terminal"/>
    <property type="match status" value="1"/>
</dbReference>
<dbReference type="GO" id="GO:0046933">
    <property type="term" value="F:proton-transporting ATP synthase activity, rotational mechanism"/>
    <property type="evidence" value="ECO:0007669"/>
    <property type="project" value="UniProtKB-UniRule"/>
</dbReference>
<keyword evidence="5 8" id="KW-0472">Membrane</keyword>
<dbReference type="Proteomes" id="UP000178857">
    <property type="component" value="Unassembled WGS sequence"/>
</dbReference>
<dbReference type="InterPro" id="IPR020546">
    <property type="entry name" value="ATP_synth_F1_dsu/esu_N"/>
</dbReference>
<evidence type="ECO:0000256" key="7">
    <source>
        <dbReference type="ARBA" id="ARBA00023310"/>
    </source>
</evidence>
<organism evidence="11 12">
    <name type="scientific">Candidatus Roizmanbacteria bacterium RIFCSPLOWO2_01_FULL_44_13</name>
    <dbReference type="NCBI Taxonomy" id="1802069"/>
    <lineage>
        <taxon>Bacteria</taxon>
        <taxon>Candidatus Roizmaniibacteriota</taxon>
    </lineage>
</organism>
<comment type="function">
    <text evidence="8">Produces ATP from ADP in the presence of a proton gradient across the membrane.</text>
</comment>
<comment type="caution">
    <text evidence="11">The sequence shown here is derived from an EMBL/GenBank/DDBJ whole genome shotgun (WGS) entry which is preliminary data.</text>
</comment>
<evidence type="ECO:0000256" key="2">
    <source>
        <dbReference type="ARBA" id="ARBA00005712"/>
    </source>
</evidence>
<dbReference type="EMBL" id="MGAT01000021">
    <property type="protein sequence ID" value="OGK52539.1"/>
    <property type="molecule type" value="Genomic_DNA"/>
</dbReference>
<feature type="domain" description="ATP synthase F1 complex delta/epsilon subunit N-terminal" evidence="10">
    <location>
        <begin position="4"/>
        <end position="82"/>
    </location>
</feature>
<accession>A0A1F7JAB5</accession>
<comment type="similarity">
    <text evidence="2 8 9">Belongs to the ATPase epsilon chain family.</text>
</comment>
<evidence type="ECO:0000313" key="12">
    <source>
        <dbReference type="Proteomes" id="UP000178857"/>
    </source>
</evidence>
<dbReference type="PANTHER" id="PTHR13822">
    <property type="entry name" value="ATP SYNTHASE DELTA/EPSILON CHAIN"/>
    <property type="match status" value="1"/>
</dbReference>
<dbReference type="InterPro" id="IPR001469">
    <property type="entry name" value="ATP_synth_F1_dsu/esu"/>
</dbReference>
<evidence type="ECO:0000256" key="3">
    <source>
        <dbReference type="ARBA" id="ARBA00022448"/>
    </source>
</evidence>
<dbReference type="GO" id="GO:0012505">
    <property type="term" value="C:endomembrane system"/>
    <property type="evidence" value="ECO:0007669"/>
    <property type="project" value="UniProtKB-SubCell"/>
</dbReference>
<evidence type="ECO:0000256" key="6">
    <source>
        <dbReference type="ARBA" id="ARBA00023196"/>
    </source>
</evidence>
<dbReference type="GO" id="GO:0045259">
    <property type="term" value="C:proton-transporting ATP synthase complex"/>
    <property type="evidence" value="ECO:0007669"/>
    <property type="project" value="UniProtKB-KW"/>
</dbReference>
<evidence type="ECO:0000256" key="9">
    <source>
        <dbReference type="RuleBase" id="RU003656"/>
    </source>
</evidence>
<dbReference type="InterPro" id="IPR036771">
    <property type="entry name" value="ATPsynth_dsu/esu_N"/>
</dbReference>
<dbReference type="STRING" id="1802069.A2970_01140"/>
<keyword evidence="4 8" id="KW-0406">Ion transport</keyword>
<evidence type="ECO:0000256" key="5">
    <source>
        <dbReference type="ARBA" id="ARBA00023136"/>
    </source>
</evidence>
<name>A0A1F7JAB5_9BACT</name>
<keyword evidence="8" id="KW-1003">Cell membrane</keyword>
<protein>
    <recommendedName>
        <fullName evidence="8">ATP synthase epsilon chain</fullName>
    </recommendedName>
    <alternativeName>
        <fullName evidence="8">ATP synthase F1 sector epsilon subunit</fullName>
    </alternativeName>
    <alternativeName>
        <fullName evidence="8">F-ATPase epsilon subunit</fullName>
    </alternativeName>
</protein>
<comment type="subcellular location">
    <subcellularLocation>
        <location evidence="8">Cell membrane</location>
        <topology evidence="8">Peripheral membrane protein</topology>
    </subcellularLocation>
    <subcellularLocation>
        <location evidence="1">Endomembrane system</location>
        <topology evidence="1">Peripheral membrane protein</topology>
    </subcellularLocation>
</comment>
<evidence type="ECO:0000256" key="1">
    <source>
        <dbReference type="ARBA" id="ARBA00004184"/>
    </source>
</evidence>
<dbReference type="HAMAP" id="MF_00530">
    <property type="entry name" value="ATP_synth_epsil_bac"/>
    <property type="match status" value="1"/>
</dbReference>
<gene>
    <name evidence="8" type="primary">atpC</name>
    <name evidence="11" type="ORF">A2970_01140</name>
</gene>
<evidence type="ECO:0000313" key="11">
    <source>
        <dbReference type="EMBL" id="OGK52539.1"/>
    </source>
</evidence>
<comment type="subunit">
    <text evidence="8 9">F-type ATPases have 2 components, CF(1) - the catalytic core - and CF(0) - the membrane proton channel. CF(1) has five subunits: alpha(3), beta(3), gamma(1), delta(1), epsilon(1). CF(0) has three main subunits: a, b and c.</text>
</comment>
<keyword evidence="7 8" id="KW-0066">ATP synthesis</keyword>
<evidence type="ECO:0000256" key="8">
    <source>
        <dbReference type="HAMAP-Rule" id="MF_00530"/>
    </source>
</evidence>
<keyword evidence="8" id="KW-0375">Hydrogen ion transport</keyword>